<dbReference type="PANTHER" id="PTHR42146">
    <property type="entry name" value="3',5'-CYCLIC-NUCLEOTIDE PHOSPHODIESTERASE"/>
    <property type="match status" value="1"/>
</dbReference>
<keyword evidence="3" id="KW-0378">Hydrolase</keyword>
<dbReference type="Gene3D" id="3.10.310.30">
    <property type="match status" value="1"/>
</dbReference>
<feature type="domain" description="DDH" evidence="1">
    <location>
        <begin position="5"/>
        <end position="133"/>
    </location>
</feature>
<dbReference type="AlphaFoldDB" id="K0ICK4"/>
<proteinExistence type="predicted"/>
<dbReference type="InParanoid" id="K0ICK4"/>
<dbReference type="GO" id="GO:0016787">
    <property type="term" value="F:hydrolase activity"/>
    <property type="evidence" value="ECO:0007669"/>
    <property type="project" value="UniProtKB-KW"/>
</dbReference>
<dbReference type="STRING" id="1237085.Ngar_c03980"/>
<feature type="domain" description="DHHA1" evidence="2">
    <location>
        <begin position="250"/>
        <end position="314"/>
    </location>
</feature>
<dbReference type="KEGG" id="nga:Ngar_c03980"/>
<dbReference type="SUPFAM" id="SSF64182">
    <property type="entry name" value="DHH phosphoesterases"/>
    <property type="match status" value="1"/>
</dbReference>
<dbReference type="RefSeq" id="WP_015017891.1">
    <property type="nucleotide sequence ID" value="NC_018719.1"/>
</dbReference>
<sequence length="321" mass="36014">MQIMKVMIFSHESDLDGLYSAAIGLLRYPQAMTIFLGYGVENFQKLGNFIYSATHYSPERGLIIISDLGLNDDLIETCRQIFSDAVRNGWKIMWIDHHHWSQQAIDAVKPLVEVVLDTSGTKCASDLMYETFLPGSELAARLAGMAHTMDFFTKDQYLTPISELIRYYQTFPNFYDRLSELARKSAKGILWDVEMQSDYNDYARLRDEARIQVFATIQVRPVGRFKVAYVQSSPYLQNSLFSEEVFAKTNADLIMFYSTKGKVSIRRSNDAISCRDVAANLHEGGGHAYAAGATFKSDPSDVSAVISELEAAVAKAVASQL</sequence>
<dbReference type="GeneID" id="13796573"/>
<keyword evidence="4" id="KW-1185">Reference proteome</keyword>
<dbReference type="EMBL" id="CP002408">
    <property type="protein sequence ID" value="AFU57345.1"/>
    <property type="molecule type" value="Genomic_DNA"/>
</dbReference>
<evidence type="ECO:0000313" key="3">
    <source>
        <dbReference type="EMBL" id="AFU57345.1"/>
    </source>
</evidence>
<accession>K0ICK4</accession>
<dbReference type="InterPro" id="IPR038763">
    <property type="entry name" value="DHH_sf"/>
</dbReference>
<evidence type="ECO:0000313" key="4">
    <source>
        <dbReference type="Proteomes" id="UP000008037"/>
    </source>
</evidence>
<dbReference type="Proteomes" id="UP000008037">
    <property type="component" value="Chromosome"/>
</dbReference>
<name>K0ICK4_NITGG</name>
<gene>
    <name evidence="3" type="ordered locus">Ngar_c03980</name>
</gene>
<dbReference type="InterPro" id="IPR003156">
    <property type="entry name" value="DHHA1_dom"/>
</dbReference>
<evidence type="ECO:0000259" key="1">
    <source>
        <dbReference type="Pfam" id="PF01368"/>
    </source>
</evidence>
<dbReference type="GO" id="GO:0003676">
    <property type="term" value="F:nucleic acid binding"/>
    <property type="evidence" value="ECO:0007669"/>
    <property type="project" value="InterPro"/>
</dbReference>
<dbReference type="Pfam" id="PF02272">
    <property type="entry name" value="DHHA1"/>
    <property type="match status" value="1"/>
</dbReference>
<dbReference type="InterPro" id="IPR052968">
    <property type="entry name" value="Nucleotide_metab_enz"/>
</dbReference>
<dbReference type="InterPro" id="IPR001667">
    <property type="entry name" value="DDH_dom"/>
</dbReference>
<protein>
    <submittedName>
        <fullName evidence="3">Putative phosphohydrolase, DHH superfamily</fullName>
    </submittedName>
</protein>
<dbReference type="HOGENOM" id="CLU_076809_0_0_2"/>
<reference evidence="3 4" key="1">
    <citation type="journal article" date="2012" name="Environ. Microbiol.">
        <title>The genome of the ammonia-oxidizing Candidatus Nitrososphaera gargensis: insights into metabolic versatility and environmental adaptations.</title>
        <authorList>
            <person name="Spang A."/>
            <person name="Poehlein A."/>
            <person name="Offre P."/>
            <person name="Zumbragel S."/>
            <person name="Haider S."/>
            <person name="Rychlik N."/>
            <person name="Nowka B."/>
            <person name="Schmeisser C."/>
            <person name="Lebedeva E.V."/>
            <person name="Rattei T."/>
            <person name="Bohm C."/>
            <person name="Schmid M."/>
            <person name="Galushko A."/>
            <person name="Hatzenpichler R."/>
            <person name="Weinmaier T."/>
            <person name="Daniel R."/>
            <person name="Schleper C."/>
            <person name="Spieck E."/>
            <person name="Streit W."/>
            <person name="Wagner M."/>
        </authorList>
    </citation>
    <scope>NUCLEOTIDE SEQUENCE [LARGE SCALE GENOMIC DNA]</scope>
    <source>
        <strain evidence="4">Ga9.2</strain>
    </source>
</reference>
<dbReference type="PANTHER" id="PTHR42146:SF1">
    <property type="entry name" value="OLIGORIBONUCLEASE NRNB"/>
    <property type="match status" value="1"/>
</dbReference>
<evidence type="ECO:0000259" key="2">
    <source>
        <dbReference type="Pfam" id="PF02272"/>
    </source>
</evidence>
<dbReference type="OrthoDB" id="18016at2157"/>
<dbReference type="Pfam" id="PF01368">
    <property type="entry name" value="DHH"/>
    <property type="match status" value="1"/>
</dbReference>
<dbReference type="BioCyc" id="CNIT1237085:G1324-397-MONOMER"/>
<organism evidence="3 4">
    <name type="scientific">Nitrososphaera gargensis (strain Ga9.2)</name>
    <dbReference type="NCBI Taxonomy" id="1237085"/>
    <lineage>
        <taxon>Archaea</taxon>
        <taxon>Nitrososphaerota</taxon>
        <taxon>Nitrososphaeria</taxon>
        <taxon>Nitrososphaerales</taxon>
        <taxon>Nitrososphaeraceae</taxon>
        <taxon>Nitrososphaera</taxon>
    </lineage>
</organism>